<name>A0AB73SXQ3_9FIRM</name>
<dbReference type="PANTHER" id="PTHR38445">
    <property type="entry name" value="HTH-TYPE TRANSCRIPTIONAL REPRESSOR YTRA"/>
    <property type="match status" value="1"/>
</dbReference>
<keyword evidence="2" id="KW-0238">DNA-binding</keyword>
<evidence type="ECO:0000259" key="4">
    <source>
        <dbReference type="PROSITE" id="PS50949"/>
    </source>
</evidence>
<evidence type="ECO:0000256" key="1">
    <source>
        <dbReference type="ARBA" id="ARBA00023015"/>
    </source>
</evidence>
<proteinExistence type="predicted"/>
<accession>A0AB73SXQ3</accession>
<dbReference type="PANTHER" id="PTHR38445:SF7">
    <property type="entry name" value="GNTR-FAMILY TRANSCRIPTIONAL REGULATOR"/>
    <property type="match status" value="1"/>
</dbReference>
<feature type="domain" description="HTH gntR-type" evidence="4">
    <location>
        <begin position="73"/>
        <end position="141"/>
    </location>
</feature>
<dbReference type="InterPro" id="IPR036388">
    <property type="entry name" value="WH-like_DNA-bd_sf"/>
</dbReference>
<dbReference type="SUPFAM" id="SSF46785">
    <property type="entry name" value="Winged helix' DNA-binding domain"/>
    <property type="match status" value="1"/>
</dbReference>
<dbReference type="CDD" id="cd07377">
    <property type="entry name" value="WHTH_GntR"/>
    <property type="match status" value="1"/>
</dbReference>
<reference evidence="5 6" key="1">
    <citation type="submission" date="2018-05" db="EMBL/GenBank/DDBJ databases">
        <authorList>
            <person name="Goeker M."/>
            <person name="Huntemann M."/>
            <person name="Clum A."/>
            <person name="Pillay M."/>
            <person name="Palaniappan K."/>
            <person name="Varghese N."/>
            <person name="Mikhailova N."/>
            <person name="Stamatis D."/>
            <person name="Reddy T."/>
            <person name="Daum C."/>
            <person name="Shapiro N."/>
            <person name="Ivanova N."/>
            <person name="Kyrpides N."/>
            <person name="Woyke T."/>
        </authorList>
    </citation>
    <scope>NUCLEOTIDE SEQUENCE [LARGE SCALE GENOMIC DNA]</scope>
    <source>
        <strain evidence="5 6">DSM 26524</strain>
    </source>
</reference>
<sequence length="186" mass="21029">MADLNKRCVSERDREYAVICGMLPVFYGIYNLAIDKVVHCIYTVLIKKVQYIYAKYRSAGDEVEIIISNSSNKAIYEQITSQIKGKVMKGELKTGDPLPGIRSLAKSLHISVITVQHAYEELQKDGFIETIAGKGTYISLKNKDFLKEEQLRQAEDKLQEVVDIAKTNGIGLDTLIKSLTLFYEEE</sequence>
<keyword evidence="6" id="KW-1185">Reference proteome</keyword>
<evidence type="ECO:0000313" key="5">
    <source>
        <dbReference type="EMBL" id="PWJ72099.1"/>
    </source>
</evidence>
<dbReference type="SMART" id="SM00345">
    <property type="entry name" value="HTH_GNTR"/>
    <property type="match status" value="1"/>
</dbReference>
<keyword evidence="3" id="KW-0804">Transcription</keyword>
<evidence type="ECO:0000313" key="6">
    <source>
        <dbReference type="Proteomes" id="UP000245412"/>
    </source>
</evidence>
<dbReference type="Gene3D" id="1.10.10.10">
    <property type="entry name" value="Winged helix-like DNA-binding domain superfamily/Winged helix DNA-binding domain"/>
    <property type="match status" value="1"/>
</dbReference>
<dbReference type="InterPro" id="IPR000524">
    <property type="entry name" value="Tscrpt_reg_HTH_GntR"/>
</dbReference>
<protein>
    <submittedName>
        <fullName evidence="5">GntR family transcriptional regulator</fullName>
    </submittedName>
</protein>
<dbReference type="Proteomes" id="UP000245412">
    <property type="component" value="Unassembled WGS sequence"/>
</dbReference>
<evidence type="ECO:0000256" key="3">
    <source>
        <dbReference type="ARBA" id="ARBA00023163"/>
    </source>
</evidence>
<keyword evidence="1" id="KW-0805">Transcription regulation</keyword>
<organism evidence="5 6">
    <name type="scientific">Murimonas intestini</name>
    <dbReference type="NCBI Taxonomy" id="1337051"/>
    <lineage>
        <taxon>Bacteria</taxon>
        <taxon>Bacillati</taxon>
        <taxon>Bacillota</taxon>
        <taxon>Clostridia</taxon>
        <taxon>Lachnospirales</taxon>
        <taxon>Lachnospiraceae</taxon>
        <taxon>Murimonas</taxon>
    </lineage>
</organism>
<dbReference type="EMBL" id="QGGY01000022">
    <property type="protein sequence ID" value="PWJ72099.1"/>
    <property type="molecule type" value="Genomic_DNA"/>
</dbReference>
<dbReference type="GO" id="GO:0003677">
    <property type="term" value="F:DNA binding"/>
    <property type="evidence" value="ECO:0007669"/>
    <property type="project" value="UniProtKB-KW"/>
</dbReference>
<dbReference type="Pfam" id="PF00392">
    <property type="entry name" value="GntR"/>
    <property type="match status" value="1"/>
</dbReference>
<dbReference type="GO" id="GO:0003700">
    <property type="term" value="F:DNA-binding transcription factor activity"/>
    <property type="evidence" value="ECO:0007669"/>
    <property type="project" value="InterPro"/>
</dbReference>
<comment type="caution">
    <text evidence="5">The sequence shown here is derived from an EMBL/GenBank/DDBJ whole genome shotgun (WGS) entry which is preliminary data.</text>
</comment>
<evidence type="ECO:0000256" key="2">
    <source>
        <dbReference type="ARBA" id="ARBA00023125"/>
    </source>
</evidence>
<dbReference type="PROSITE" id="PS50949">
    <property type="entry name" value="HTH_GNTR"/>
    <property type="match status" value="1"/>
</dbReference>
<dbReference type="AlphaFoldDB" id="A0AB73SXQ3"/>
<dbReference type="InterPro" id="IPR036390">
    <property type="entry name" value="WH_DNA-bd_sf"/>
</dbReference>
<gene>
    <name evidence="5" type="ORF">C7383_12213</name>
</gene>